<dbReference type="InterPro" id="IPR005227">
    <property type="entry name" value="YqgF"/>
</dbReference>
<dbReference type="SMART" id="SM00732">
    <property type="entry name" value="YqgFc"/>
    <property type="match status" value="1"/>
</dbReference>
<accession>X1G9L2</accession>
<dbReference type="AlphaFoldDB" id="X1G9L2"/>
<dbReference type="GO" id="GO:0000967">
    <property type="term" value="P:rRNA 5'-end processing"/>
    <property type="evidence" value="ECO:0007669"/>
    <property type="project" value="TreeGrafter"/>
</dbReference>
<comment type="caution">
    <text evidence="6">The sequence shown here is derived from an EMBL/GenBank/DDBJ whole genome shotgun (WGS) entry which is preliminary data.</text>
</comment>
<dbReference type="GO" id="GO:0004518">
    <property type="term" value="F:nuclease activity"/>
    <property type="evidence" value="ECO:0007669"/>
    <property type="project" value="UniProtKB-KW"/>
</dbReference>
<evidence type="ECO:0000313" key="6">
    <source>
        <dbReference type="EMBL" id="GAH41475.1"/>
    </source>
</evidence>
<evidence type="ECO:0000256" key="2">
    <source>
        <dbReference type="ARBA" id="ARBA00022517"/>
    </source>
</evidence>
<dbReference type="PANTHER" id="PTHR33317:SF4">
    <property type="entry name" value="POLYNUCLEOTIDYL TRANSFERASE, RIBONUCLEASE H-LIKE SUPERFAMILY PROTEIN"/>
    <property type="match status" value="1"/>
</dbReference>
<evidence type="ECO:0000256" key="4">
    <source>
        <dbReference type="ARBA" id="ARBA00022801"/>
    </source>
</evidence>
<proteinExistence type="inferred from homology"/>
<keyword evidence="3" id="KW-0540">Nuclease</keyword>
<gene>
    <name evidence="6" type="ORF">S03H2_16539</name>
</gene>
<dbReference type="CDD" id="cd16964">
    <property type="entry name" value="YqgF"/>
    <property type="match status" value="1"/>
</dbReference>
<protein>
    <recommendedName>
        <fullName evidence="5">YqgF/RNase H-like domain-containing protein</fullName>
    </recommendedName>
</protein>
<sequence length="139" mass="16161">MKEERILGIDFGEKRVGIAISDPLCMIAMPLETIERKKIEEGINKILERFPVKHIVIGYPLRTNGKKGKRAEQVEKFAKKIKGKFNIEITLWDERYSTVEAERIMKDMNRKPSREKERVDRIAASLILQSYLDSLGEKE</sequence>
<feature type="domain" description="YqgF/RNase H-like" evidence="5">
    <location>
        <begin position="4"/>
        <end position="101"/>
    </location>
</feature>
<dbReference type="HAMAP" id="MF_00651">
    <property type="entry name" value="Nuclease_YqgF"/>
    <property type="match status" value="1"/>
</dbReference>
<evidence type="ECO:0000256" key="1">
    <source>
        <dbReference type="ARBA" id="ARBA00022490"/>
    </source>
</evidence>
<dbReference type="InterPro" id="IPR006641">
    <property type="entry name" value="YqgF/RNaseH-like_dom"/>
</dbReference>
<dbReference type="PANTHER" id="PTHR33317">
    <property type="entry name" value="POLYNUCLEOTIDYL TRANSFERASE, RIBONUCLEASE H-LIKE SUPERFAMILY PROTEIN"/>
    <property type="match status" value="1"/>
</dbReference>
<organism evidence="6">
    <name type="scientific">marine sediment metagenome</name>
    <dbReference type="NCBI Taxonomy" id="412755"/>
    <lineage>
        <taxon>unclassified sequences</taxon>
        <taxon>metagenomes</taxon>
        <taxon>ecological metagenomes</taxon>
    </lineage>
</organism>
<keyword evidence="2" id="KW-0690">Ribosome biogenesis</keyword>
<dbReference type="GO" id="GO:0016787">
    <property type="term" value="F:hydrolase activity"/>
    <property type="evidence" value="ECO:0007669"/>
    <property type="project" value="UniProtKB-KW"/>
</dbReference>
<dbReference type="Gene3D" id="3.30.420.140">
    <property type="entry name" value="YqgF/RNase H-like domain"/>
    <property type="match status" value="1"/>
</dbReference>
<keyword evidence="4" id="KW-0378">Hydrolase</keyword>
<name>X1G9L2_9ZZZZ</name>
<evidence type="ECO:0000256" key="3">
    <source>
        <dbReference type="ARBA" id="ARBA00022722"/>
    </source>
</evidence>
<dbReference type="NCBIfam" id="TIGR00250">
    <property type="entry name" value="RNAse_H_YqgF"/>
    <property type="match status" value="1"/>
</dbReference>
<evidence type="ECO:0000259" key="5">
    <source>
        <dbReference type="SMART" id="SM00732"/>
    </source>
</evidence>
<dbReference type="GO" id="GO:0005829">
    <property type="term" value="C:cytosol"/>
    <property type="evidence" value="ECO:0007669"/>
    <property type="project" value="TreeGrafter"/>
</dbReference>
<dbReference type="SUPFAM" id="SSF53098">
    <property type="entry name" value="Ribonuclease H-like"/>
    <property type="match status" value="1"/>
</dbReference>
<dbReference type="EMBL" id="BARU01008455">
    <property type="protein sequence ID" value="GAH41475.1"/>
    <property type="molecule type" value="Genomic_DNA"/>
</dbReference>
<keyword evidence="1" id="KW-0963">Cytoplasm</keyword>
<dbReference type="InterPro" id="IPR037027">
    <property type="entry name" value="YqgF/RNaseH-like_dom_sf"/>
</dbReference>
<dbReference type="InterPro" id="IPR012337">
    <property type="entry name" value="RNaseH-like_sf"/>
</dbReference>
<reference evidence="6" key="1">
    <citation type="journal article" date="2014" name="Front. Microbiol.">
        <title>High frequency of phylogenetically diverse reductive dehalogenase-homologous genes in deep subseafloor sedimentary metagenomes.</title>
        <authorList>
            <person name="Kawai M."/>
            <person name="Futagami T."/>
            <person name="Toyoda A."/>
            <person name="Takaki Y."/>
            <person name="Nishi S."/>
            <person name="Hori S."/>
            <person name="Arai W."/>
            <person name="Tsubouchi T."/>
            <person name="Morono Y."/>
            <person name="Uchiyama I."/>
            <person name="Ito T."/>
            <person name="Fujiyama A."/>
            <person name="Inagaki F."/>
            <person name="Takami H."/>
        </authorList>
    </citation>
    <scope>NUCLEOTIDE SEQUENCE</scope>
    <source>
        <strain evidence="6">Expedition CK06-06</strain>
    </source>
</reference>
<dbReference type="Pfam" id="PF03652">
    <property type="entry name" value="RuvX"/>
    <property type="match status" value="1"/>
</dbReference>